<dbReference type="Proteomes" id="UP000464378">
    <property type="component" value="Chromosome"/>
</dbReference>
<protein>
    <submittedName>
        <fullName evidence="2">Uncharacterized protein</fullName>
    </submittedName>
</protein>
<dbReference type="EMBL" id="LR586016">
    <property type="protein sequence ID" value="VIP02910.1"/>
    <property type="molecule type" value="Genomic_DNA"/>
</dbReference>
<feature type="compositionally biased region" description="Pro residues" evidence="1">
    <location>
        <begin position="663"/>
        <end position="688"/>
    </location>
</feature>
<organism evidence="2">
    <name type="scientific">Tuwongella immobilis</name>
    <dbReference type="NCBI Taxonomy" id="692036"/>
    <lineage>
        <taxon>Bacteria</taxon>
        <taxon>Pseudomonadati</taxon>
        <taxon>Planctomycetota</taxon>
        <taxon>Planctomycetia</taxon>
        <taxon>Gemmatales</taxon>
        <taxon>Gemmataceae</taxon>
        <taxon>Tuwongella</taxon>
    </lineage>
</organism>
<evidence type="ECO:0000313" key="3">
    <source>
        <dbReference type="Proteomes" id="UP000464378"/>
    </source>
</evidence>
<evidence type="ECO:0000256" key="1">
    <source>
        <dbReference type="SAM" id="MobiDB-lite"/>
    </source>
</evidence>
<feature type="compositionally biased region" description="Low complexity" evidence="1">
    <location>
        <begin position="689"/>
        <end position="702"/>
    </location>
</feature>
<proteinExistence type="predicted"/>
<accession>A0A6C2YMT3</accession>
<feature type="region of interest" description="Disordered" evidence="1">
    <location>
        <begin position="382"/>
        <end position="408"/>
    </location>
</feature>
<dbReference type="AlphaFoldDB" id="A0A6C2YMT3"/>
<evidence type="ECO:0000313" key="2">
    <source>
        <dbReference type="EMBL" id="VIP02910.1"/>
    </source>
</evidence>
<dbReference type="KEGG" id="tim:GMBLW1_10500"/>
<sequence>MKMDKELLMKHHFWVLFLVLLPVLMILLAGLMTSVAGATDARRQEISAMDGKLKGSNPKAKGLLEKLEAQKQELYTRRGEMWKVAWDKQKDVYVWPSQLEHLQESKRFGMMISESDRNQISSGELYFNQYREMNKIIEPTQFNGSWEQVMRYVPTWVKVPTSEEVWLAFEDIWVQRELLRIIRETNDELALFARAKGDQDSPLERTFTNRVWKLVLRVVDKGNDRIMEGELTNLSDRVQVFGLGNIMTLKVWLNDDERQEPYLLKLEGDFVKAGATVKVGGNPKLHKLDADKAANLIELFKVQQKFDIRTVPIKRIEKIAMGYGGARTTAFSPLKPPAFSKKIIEEKKAALEAAAADSGAGGGMPGMPGSPGMPGMAMPGMDSGGGRGMGRGEGGPGGTGGGNPDDYTDNGLIRPRYTEITAQVRRMPLAMVLVIDQSYIQDALVAFTNSRLRMQNTQFHWNRFRGNLSYLSNSGTASMEGGPGMMLPGMDSGGGGRPGGRPPVGPGFPMGPMGGGRGVPSGSPAMGPGMPPGMGFPGMPSFGGPEAVTSFSEDQLAASLVELSLYGTASLFEKYDEKIKDLTVEELLNQPGMIGYKADPNATTTEAAPVIANPAPPVLPPMLDPEKGAKPPVTPATPPANGANPMAPMSPMPNAPNGANPPAASPTPMPMPGTPMPPMTPMVPPMPGTPGAAPAPMTNPTTPMAPMPMPPSGAPMTPMAPRPN</sequence>
<feature type="compositionally biased region" description="Gly residues" evidence="1">
    <location>
        <begin position="382"/>
        <end position="403"/>
    </location>
</feature>
<keyword evidence="3" id="KW-1185">Reference proteome</keyword>
<dbReference type="RefSeq" id="WP_162655767.1">
    <property type="nucleotide sequence ID" value="NZ_LR593887.1"/>
</dbReference>
<dbReference type="InParanoid" id="A0A6C2YMT3"/>
<gene>
    <name evidence="2" type="ORF">GMBLW1_10500</name>
</gene>
<feature type="region of interest" description="Disordered" evidence="1">
    <location>
        <begin position="624"/>
        <end position="724"/>
    </location>
</feature>
<feature type="compositionally biased region" description="Pro residues" evidence="1">
    <location>
        <begin position="703"/>
        <end position="724"/>
    </location>
</feature>
<reference evidence="2" key="1">
    <citation type="submission" date="2019-04" db="EMBL/GenBank/DDBJ databases">
        <authorList>
            <consortium name="Science for Life Laboratories"/>
        </authorList>
    </citation>
    <scope>NUCLEOTIDE SEQUENCE</scope>
    <source>
        <strain evidence="2">MBLW1</strain>
    </source>
</reference>
<name>A0A6C2YMT3_9BACT</name>
<dbReference type="EMBL" id="LR593887">
    <property type="protein sequence ID" value="VTS02818.1"/>
    <property type="molecule type" value="Genomic_DNA"/>
</dbReference>